<accession>A0A934NR32</accession>
<evidence type="ECO:0000313" key="3">
    <source>
        <dbReference type="Proteomes" id="UP000655868"/>
    </source>
</evidence>
<name>A0A934NR32_9NOCA</name>
<protein>
    <submittedName>
        <fullName evidence="2">App1 family protein</fullName>
    </submittedName>
</protein>
<comment type="caution">
    <text evidence="2">The sequence shown here is derived from an EMBL/GenBank/DDBJ whole genome shotgun (WGS) entry which is preliminary data.</text>
</comment>
<dbReference type="GO" id="GO:0008195">
    <property type="term" value="F:phosphatidate phosphatase activity"/>
    <property type="evidence" value="ECO:0007669"/>
    <property type="project" value="InterPro"/>
</dbReference>
<proteinExistence type="predicted"/>
<dbReference type="Pfam" id="PF09949">
    <property type="entry name" value="APP1_cat"/>
    <property type="match status" value="1"/>
</dbReference>
<gene>
    <name evidence="2" type="ORF">JGU71_13310</name>
</gene>
<dbReference type="InterPro" id="IPR052935">
    <property type="entry name" value="Mg2+_PAP"/>
</dbReference>
<evidence type="ECO:0000259" key="1">
    <source>
        <dbReference type="Pfam" id="PF09949"/>
    </source>
</evidence>
<keyword evidence="3" id="KW-1185">Reference proteome</keyword>
<dbReference type="RefSeq" id="WP_199704652.1">
    <property type="nucleotide sequence ID" value="NZ_JAEMNV010000004.1"/>
</dbReference>
<evidence type="ECO:0000313" key="2">
    <source>
        <dbReference type="EMBL" id="MBJ8339868.1"/>
    </source>
</evidence>
<dbReference type="Proteomes" id="UP000655868">
    <property type="component" value="Unassembled WGS sequence"/>
</dbReference>
<dbReference type="PANTHER" id="PTHR28208:SF1">
    <property type="entry name" value="FILAMENT ORGANIZATION PROTEIN APP1-LIKE, PUTATIVE (AFU_ORTHOLOGUE AFUA_1G06650)-RELATED"/>
    <property type="match status" value="1"/>
</dbReference>
<organism evidence="2 3">
    <name type="scientific">Antrihabitans stalagmiti</name>
    <dbReference type="NCBI Taxonomy" id="2799499"/>
    <lineage>
        <taxon>Bacteria</taxon>
        <taxon>Bacillati</taxon>
        <taxon>Actinomycetota</taxon>
        <taxon>Actinomycetes</taxon>
        <taxon>Mycobacteriales</taxon>
        <taxon>Nocardiaceae</taxon>
        <taxon>Antrihabitans</taxon>
    </lineage>
</organism>
<reference evidence="2" key="1">
    <citation type="submission" date="2020-12" db="EMBL/GenBank/DDBJ databases">
        <title>Antrihabitans popcorni sp. nov. and Antrihabitans auranticaus sp. nov., isolated from a larva cave.</title>
        <authorList>
            <person name="Lee S.D."/>
            <person name="Kim I.S."/>
        </authorList>
    </citation>
    <scope>NUCLEOTIDE SEQUENCE</scope>
    <source>
        <strain evidence="2">YC3-6</strain>
    </source>
</reference>
<dbReference type="AlphaFoldDB" id="A0A934NR32"/>
<dbReference type="PANTHER" id="PTHR28208">
    <property type="entry name" value="PHOSPHATIDATE PHOSPHATASE APP1"/>
    <property type="match status" value="1"/>
</dbReference>
<sequence length="358" mass="39977">MPEQPISPAVLGSAVLDRARASSPIKPNETVTLFPTYAARSADNRWWEFELRGCIFEAEEDSRLRRLSIDALFRRLKLQDPVAAAIARTRIMAFLVDNEGGKAVTVMVAGHVCTLGRSTEDGHFGGRFRLTTATAEAHAKDGVLDVVAILPPGDRRMFQTRLFLVEPEGLTIVSDIDDTIKITEVHNRKLMLRRTFAMQFEGVPGMAERYSSWLAKTGGHLHFVSSSPWQLSAPLVEFLDSAGFPIGTYDLKRVRPKRVRKTLASLKADPMATKPPFIRALMAVYPRRRLVLVGDSGEKDPEVYGSIAREAPGRIARIYIRNVTNEPQTAPRYRYAFKGVPDDLWVVFTDVSELPETP</sequence>
<dbReference type="EMBL" id="JAEMNV010000004">
    <property type="protein sequence ID" value="MBJ8339868.1"/>
    <property type="molecule type" value="Genomic_DNA"/>
</dbReference>
<dbReference type="InterPro" id="IPR019236">
    <property type="entry name" value="APP1_cat"/>
</dbReference>
<feature type="domain" description="Phosphatidate phosphatase APP1 catalytic" evidence="1">
    <location>
        <begin position="171"/>
        <end position="322"/>
    </location>
</feature>